<reference evidence="1 2" key="1">
    <citation type="journal article" date="2019" name="Int. J. Syst. Evol. Microbiol.">
        <title>The Global Catalogue of Microorganisms (GCM) 10K type strain sequencing project: providing services to taxonomists for standard genome sequencing and annotation.</title>
        <authorList>
            <consortium name="The Broad Institute Genomics Platform"/>
            <consortium name="The Broad Institute Genome Sequencing Center for Infectious Disease"/>
            <person name="Wu L."/>
            <person name="Ma J."/>
        </authorList>
    </citation>
    <scope>NUCLEOTIDE SEQUENCE [LARGE SCALE GENOMIC DNA]</scope>
    <source>
        <strain evidence="1 2">GX21</strain>
    </source>
</reference>
<gene>
    <name evidence="1" type="ORF">ACFQKE_12255</name>
</gene>
<keyword evidence="2" id="KW-1185">Reference proteome</keyword>
<dbReference type="EMBL" id="JBHTAT010000001">
    <property type="protein sequence ID" value="MFC7256055.1"/>
    <property type="molecule type" value="Genomic_DNA"/>
</dbReference>
<proteinExistence type="predicted"/>
<dbReference type="GeneID" id="96954435"/>
<accession>A0ABD6A0G4</accession>
<protein>
    <submittedName>
        <fullName evidence="1">Thiol-disulfide oxidoreductase DCC family protein</fullName>
    </submittedName>
</protein>
<organism evidence="1 2">
    <name type="scientific">Haloplanus litoreus</name>
    <dbReference type="NCBI Taxonomy" id="767515"/>
    <lineage>
        <taxon>Archaea</taxon>
        <taxon>Methanobacteriati</taxon>
        <taxon>Methanobacteriota</taxon>
        <taxon>Stenosarchaea group</taxon>
        <taxon>Halobacteria</taxon>
        <taxon>Halobacteriales</taxon>
        <taxon>Haloferacaceae</taxon>
        <taxon>Haloplanus</taxon>
    </lineage>
</organism>
<dbReference type="Pfam" id="PF04134">
    <property type="entry name" value="DCC1-like"/>
    <property type="match status" value="1"/>
</dbReference>
<dbReference type="PANTHER" id="PTHR33639:SF2">
    <property type="entry name" value="DUF393 DOMAIN-CONTAINING PROTEIN"/>
    <property type="match status" value="1"/>
</dbReference>
<comment type="caution">
    <text evidence="1">The sequence shown here is derived from an EMBL/GenBank/DDBJ whole genome shotgun (WGS) entry which is preliminary data.</text>
</comment>
<dbReference type="InterPro" id="IPR052927">
    <property type="entry name" value="DCC_oxidoreductase"/>
</dbReference>
<name>A0ABD6A0G4_9EURY</name>
<dbReference type="Proteomes" id="UP001596434">
    <property type="component" value="Unassembled WGS sequence"/>
</dbReference>
<evidence type="ECO:0000313" key="2">
    <source>
        <dbReference type="Proteomes" id="UP001596434"/>
    </source>
</evidence>
<dbReference type="RefSeq" id="WP_379704533.1">
    <property type="nucleotide sequence ID" value="NZ_JBHTAT010000001.1"/>
</dbReference>
<sequence length="143" mass="15732">MTGDGTGDDATPDGPVLLFDGVCNLCNGVVQFLVRRDPAGRIRYAPLQSDSGQALLERAGLAGDDMDTVVLVEGDRAYTKSGAAIRVAELLGWPYRLARLGRLVPRRLRDALYDIVAANRYGWFGRKERCMVPDEDVSDRFLD</sequence>
<dbReference type="AlphaFoldDB" id="A0ABD6A0G4"/>
<evidence type="ECO:0000313" key="1">
    <source>
        <dbReference type="EMBL" id="MFC7256055.1"/>
    </source>
</evidence>
<dbReference type="InterPro" id="IPR007263">
    <property type="entry name" value="DCC1-like"/>
</dbReference>
<dbReference type="PANTHER" id="PTHR33639">
    <property type="entry name" value="THIOL-DISULFIDE OXIDOREDUCTASE DCC"/>
    <property type="match status" value="1"/>
</dbReference>